<evidence type="ECO:0000313" key="2">
    <source>
        <dbReference type="EMBL" id="KAJ1371626.1"/>
    </source>
</evidence>
<dbReference type="GO" id="GO:0003697">
    <property type="term" value="F:single-stranded DNA binding"/>
    <property type="evidence" value="ECO:0007669"/>
    <property type="project" value="TreeGrafter"/>
</dbReference>
<dbReference type="GO" id="GO:0005634">
    <property type="term" value="C:nucleus"/>
    <property type="evidence" value="ECO:0007669"/>
    <property type="project" value="TreeGrafter"/>
</dbReference>
<dbReference type="GO" id="GO:0044547">
    <property type="term" value="F:DNA topoisomerase binding"/>
    <property type="evidence" value="ECO:0007669"/>
    <property type="project" value="TreeGrafter"/>
</dbReference>
<dbReference type="GO" id="GO:0031297">
    <property type="term" value="P:replication fork processing"/>
    <property type="evidence" value="ECO:0007669"/>
    <property type="project" value="TreeGrafter"/>
</dbReference>
<protein>
    <recommendedName>
        <fullName evidence="1">Mos1 transposase HTH domain-containing protein</fullName>
    </recommendedName>
</protein>
<name>A0AAD5R8W2_PARTN</name>
<dbReference type="GO" id="GO:0044774">
    <property type="term" value="P:mitotic DNA integrity checkpoint signaling"/>
    <property type="evidence" value="ECO:0007669"/>
    <property type="project" value="TreeGrafter"/>
</dbReference>
<dbReference type="Pfam" id="PF17906">
    <property type="entry name" value="HTH_48"/>
    <property type="match status" value="1"/>
</dbReference>
<dbReference type="GO" id="GO:0035861">
    <property type="term" value="C:site of double-strand break"/>
    <property type="evidence" value="ECO:0007669"/>
    <property type="project" value="TreeGrafter"/>
</dbReference>
<dbReference type="GO" id="GO:0000793">
    <property type="term" value="C:condensed chromosome"/>
    <property type="evidence" value="ECO:0007669"/>
    <property type="project" value="TreeGrafter"/>
</dbReference>
<dbReference type="GO" id="GO:0000729">
    <property type="term" value="P:DNA double-strand break processing"/>
    <property type="evidence" value="ECO:0007669"/>
    <property type="project" value="TreeGrafter"/>
</dbReference>
<dbReference type="InterPro" id="IPR052709">
    <property type="entry name" value="Transposase-MT_Hybrid"/>
</dbReference>
<dbReference type="InterPro" id="IPR041426">
    <property type="entry name" value="Mos1_HTH"/>
</dbReference>
<dbReference type="GO" id="GO:0015074">
    <property type="term" value="P:DNA integration"/>
    <property type="evidence" value="ECO:0007669"/>
    <property type="project" value="TreeGrafter"/>
</dbReference>
<dbReference type="Proteomes" id="UP001196413">
    <property type="component" value="Unassembled WGS sequence"/>
</dbReference>
<dbReference type="EMBL" id="JAHQIW010007009">
    <property type="protein sequence ID" value="KAJ1371626.1"/>
    <property type="molecule type" value="Genomic_DNA"/>
</dbReference>
<evidence type="ECO:0000259" key="1">
    <source>
        <dbReference type="Pfam" id="PF17906"/>
    </source>
</evidence>
<organism evidence="2 3">
    <name type="scientific">Parelaphostrongylus tenuis</name>
    <name type="common">Meningeal worm</name>
    <dbReference type="NCBI Taxonomy" id="148309"/>
    <lineage>
        <taxon>Eukaryota</taxon>
        <taxon>Metazoa</taxon>
        <taxon>Ecdysozoa</taxon>
        <taxon>Nematoda</taxon>
        <taxon>Chromadorea</taxon>
        <taxon>Rhabditida</taxon>
        <taxon>Rhabditina</taxon>
        <taxon>Rhabditomorpha</taxon>
        <taxon>Strongyloidea</taxon>
        <taxon>Metastrongylidae</taxon>
        <taxon>Parelaphostrongylus</taxon>
    </lineage>
</organism>
<keyword evidence="3" id="KW-1185">Reference proteome</keyword>
<dbReference type="GO" id="GO:0006303">
    <property type="term" value="P:double-strand break repair via nonhomologous end joining"/>
    <property type="evidence" value="ECO:0007669"/>
    <property type="project" value="TreeGrafter"/>
</dbReference>
<accession>A0AAD5R8W2</accession>
<evidence type="ECO:0000313" key="3">
    <source>
        <dbReference type="Proteomes" id="UP001196413"/>
    </source>
</evidence>
<gene>
    <name evidence="2" type="ORF">KIN20_033612</name>
</gene>
<sequence length="101" mass="11440">MLHEYHLGSSASETFRQISEAWDDGTFGRTAVSDRFNEFKAGRGDLTHKQGASRPQEIDLQVVLKAVDTSPSLTTRLLADHFERQRVLLQEVTEVKGVYFD</sequence>
<dbReference type="GO" id="GO:0003690">
    <property type="term" value="F:double-stranded DNA binding"/>
    <property type="evidence" value="ECO:0007669"/>
    <property type="project" value="TreeGrafter"/>
</dbReference>
<reference evidence="2" key="1">
    <citation type="submission" date="2021-06" db="EMBL/GenBank/DDBJ databases">
        <title>Parelaphostrongylus tenuis whole genome reference sequence.</title>
        <authorList>
            <person name="Garwood T.J."/>
            <person name="Larsen P.A."/>
            <person name="Fountain-Jones N.M."/>
            <person name="Garbe J.R."/>
            <person name="Macchietto M.G."/>
            <person name="Kania S.A."/>
            <person name="Gerhold R.W."/>
            <person name="Richards J.E."/>
            <person name="Wolf T.M."/>
        </authorList>
    </citation>
    <scope>NUCLEOTIDE SEQUENCE</scope>
    <source>
        <strain evidence="2">MNPRO001-30</strain>
        <tissue evidence="2">Meninges</tissue>
    </source>
</reference>
<dbReference type="GO" id="GO:0000014">
    <property type="term" value="F:single-stranded DNA endodeoxyribonuclease activity"/>
    <property type="evidence" value="ECO:0007669"/>
    <property type="project" value="TreeGrafter"/>
</dbReference>
<dbReference type="GO" id="GO:0042800">
    <property type="term" value="F:histone H3K4 methyltransferase activity"/>
    <property type="evidence" value="ECO:0007669"/>
    <property type="project" value="TreeGrafter"/>
</dbReference>
<dbReference type="PANTHER" id="PTHR46060">
    <property type="entry name" value="MARINER MOS1 TRANSPOSASE-LIKE PROTEIN"/>
    <property type="match status" value="1"/>
</dbReference>
<comment type="caution">
    <text evidence="2">The sequence shown here is derived from an EMBL/GenBank/DDBJ whole genome shotgun (WGS) entry which is preliminary data.</text>
</comment>
<proteinExistence type="predicted"/>
<feature type="domain" description="Mos1 transposase HTH" evidence="1">
    <location>
        <begin position="1"/>
        <end position="42"/>
    </location>
</feature>
<dbReference type="AlphaFoldDB" id="A0AAD5R8W2"/>
<dbReference type="GO" id="GO:0046975">
    <property type="term" value="F:histone H3K36 methyltransferase activity"/>
    <property type="evidence" value="ECO:0007669"/>
    <property type="project" value="TreeGrafter"/>
</dbReference>
<dbReference type="Gene3D" id="1.10.10.1450">
    <property type="match status" value="1"/>
</dbReference>
<dbReference type="PANTHER" id="PTHR46060:SF2">
    <property type="entry name" value="HISTONE-LYSINE N-METHYLTRANSFERASE SETMAR"/>
    <property type="match status" value="1"/>
</dbReference>